<evidence type="ECO:0000256" key="1">
    <source>
        <dbReference type="ARBA" id="ARBA00000683"/>
    </source>
</evidence>
<evidence type="ECO:0000313" key="24">
    <source>
        <dbReference type="EMBL" id="PLX61959.1"/>
    </source>
</evidence>
<feature type="active site" description="Proton donor" evidence="18">
    <location>
        <position position="503"/>
    </location>
</feature>
<name>A0A2N6CXD6_9GAMM</name>
<dbReference type="EMBL" id="PKUN01000009">
    <property type="protein sequence ID" value="PLX61959.1"/>
    <property type="molecule type" value="Genomic_DNA"/>
</dbReference>
<evidence type="ECO:0000256" key="17">
    <source>
        <dbReference type="PIRNR" id="PIRNR000732"/>
    </source>
</evidence>
<gene>
    <name evidence="24" type="primary">ptsP</name>
    <name evidence="24" type="ORF">C0630_08070</name>
</gene>
<comment type="subcellular location">
    <subcellularLocation>
        <location evidence="4 17">Cytoplasm</location>
    </subcellularLocation>
</comment>
<dbReference type="PIRSF" id="PIRSF000732">
    <property type="entry name" value="PTS_enzyme_I"/>
    <property type="match status" value="1"/>
</dbReference>
<dbReference type="Pfam" id="PF05524">
    <property type="entry name" value="PEP-utilisers_N"/>
    <property type="match status" value="1"/>
</dbReference>
<evidence type="ECO:0000259" key="21">
    <source>
        <dbReference type="Pfam" id="PF00391"/>
    </source>
</evidence>
<dbReference type="Proteomes" id="UP000235015">
    <property type="component" value="Unassembled WGS sequence"/>
</dbReference>
<dbReference type="GO" id="GO:0009401">
    <property type="term" value="P:phosphoenolpyruvate-dependent sugar phosphotransferase system"/>
    <property type="evidence" value="ECO:0007669"/>
    <property type="project" value="UniProtKB-KW"/>
</dbReference>
<evidence type="ECO:0000256" key="4">
    <source>
        <dbReference type="ARBA" id="ARBA00004496"/>
    </source>
</evidence>
<evidence type="ECO:0000256" key="15">
    <source>
        <dbReference type="ARBA" id="ARBA00022842"/>
    </source>
</evidence>
<keyword evidence="24" id="KW-0670">Pyruvate</keyword>
<keyword evidence="10 17" id="KW-0762">Sugar transport</keyword>
<reference evidence="24 25" key="1">
    <citation type="submission" date="2017-11" db="EMBL/GenBank/DDBJ databases">
        <title>Genome-resolved metagenomics identifies genetic mobility, metabolic interactions, and unexpected diversity in perchlorate-reducing communities.</title>
        <authorList>
            <person name="Barnum T.P."/>
            <person name="Figueroa I.A."/>
            <person name="Carlstrom C.I."/>
            <person name="Lucas L.N."/>
            <person name="Engelbrektson A.L."/>
            <person name="Coates J.D."/>
        </authorList>
    </citation>
    <scope>NUCLEOTIDE SEQUENCE [LARGE SCALE GENOMIC DNA]</scope>
    <source>
        <strain evidence="24">BM301</strain>
    </source>
</reference>
<accession>A0A2N6CXD6</accession>
<evidence type="ECO:0000256" key="20">
    <source>
        <dbReference type="PIRSR" id="PIRSR000732-3"/>
    </source>
</evidence>
<dbReference type="EC" id="2.7.3.9" evidence="6 17"/>
<keyword evidence="9 17" id="KW-0963">Cytoplasm</keyword>
<dbReference type="Gene3D" id="3.20.20.60">
    <property type="entry name" value="Phosphoenolpyruvate-binding domains"/>
    <property type="match status" value="1"/>
</dbReference>
<comment type="catalytic activity">
    <reaction evidence="1 17">
        <text>L-histidyl-[protein] + phosphoenolpyruvate = N(pros)-phospho-L-histidyl-[protein] + pyruvate</text>
        <dbReference type="Rhea" id="RHEA:23880"/>
        <dbReference type="Rhea" id="RHEA-COMP:9745"/>
        <dbReference type="Rhea" id="RHEA-COMP:9746"/>
        <dbReference type="ChEBI" id="CHEBI:15361"/>
        <dbReference type="ChEBI" id="CHEBI:29979"/>
        <dbReference type="ChEBI" id="CHEBI:58702"/>
        <dbReference type="ChEBI" id="CHEBI:64837"/>
        <dbReference type="EC" id="2.7.3.9"/>
    </reaction>
</comment>
<dbReference type="SUPFAM" id="SSF51621">
    <property type="entry name" value="Phosphoenolpyruvate/pyruvate domain"/>
    <property type="match status" value="1"/>
</dbReference>
<dbReference type="AlphaFoldDB" id="A0A2N6CXD6"/>
<dbReference type="InterPro" id="IPR040442">
    <property type="entry name" value="Pyrv_kinase-like_dom_sf"/>
</dbReference>
<keyword evidence="11 17" id="KW-0808">Transferase</keyword>
<evidence type="ECO:0000259" key="22">
    <source>
        <dbReference type="Pfam" id="PF02896"/>
    </source>
</evidence>
<dbReference type="GO" id="GO:0046872">
    <property type="term" value="F:metal ion binding"/>
    <property type="evidence" value="ECO:0007669"/>
    <property type="project" value="UniProtKB-KW"/>
</dbReference>
<keyword evidence="8 17" id="KW-0813">Transport</keyword>
<evidence type="ECO:0000256" key="19">
    <source>
        <dbReference type="PIRSR" id="PIRSR000732-2"/>
    </source>
</evidence>
<dbReference type="InterPro" id="IPR015813">
    <property type="entry name" value="Pyrv/PenolPyrv_kinase-like_dom"/>
</dbReference>
<dbReference type="InterPro" id="IPR036618">
    <property type="entry name" value="PtsI_HPr-bd_sf"/>
</dbReference>
<dbReference type="InterPro" id="IPR000121">
    <property type="entry name" value="PEP_util_C"/>
</dbReference>
<evidence type="ECO:0000256" key="6">
    <source>
        <dbReference type="ARBA" id="ARBA00012232"/>
    </source>
</evidence>
<dbReference type="SUPFAM" id="SSF47831">
    <property type="entry name" value="Enzyme I of the PEP:sugar phosphotransferase system HPr-binding (sub)domain"/>
    <property type="match status" value="1"/>
</dbReference>
<evidence type="ECO:0000256" key="16">
    <source>
        <dbReference type="ARBA" id="ARBA00033235"/>
    </source>
</evidence>
<evidence type="ECO:0000256" key="3">
    <source>
        <dbReference type="ARBA" id="ARBA00002728"/>
    </source>
</evidence>
<keyword evidence="14 17" id="KW-0418">Kinase</keyword>
<dbReference type="Gene3D" id="3.50.30.10">
    <property type="entry name" value="Phosphohistidine domain"/>
    <property type="match status" value="1"/>
</dbReference>
<dbReference type="PANTHER" id="PTHR46244">
    <property type="entry name" value="PHOSPHOENOLPYRUVATE-PROTEIN PHOSPHOTRANSFERASE"/>
    <property type="match status" value="1"/>
</dbReference>
<dbReference type="InterPro" id="IPR023151">
    <property type="entry name" value="PEP_util_CS"/>
</dbReference>
<comment type="similarity">
    <text evidence="5 17">Belongs to the PEP-utilizing enzyme family.</text>
</comment>
<evidence type="ECO:0000259" key="23">
    <source>
        <dbReference type="Pfam" id="PF05524"/>
    </source>
</evidence>
<evidence type="ECO:0000256" key="11">
    <source>
        <dbReference type="ARBA" id="ARBA00022679"/>
    </source>
</evidence>
<dbReference type="SUPFAM" id="SSF52009">
    <property type="entry name" value="Phosphohistidine domain"/>
    <property type="match status" value="1"/>
</dbReference>
<dbReference type="PRINTS" id="PR01736">
    <property type="entry name" value="PHPHTRNFRASE"/>
</dbReference>
<evidence type="ECO:0000256" key="12">
    <source>
        <dbReference type="ARBA" id="ARBA00022683"/>
    </source>
</evidence>
<feature type="domain" description="PEP-utilising enzyme mobile" evidence="21">
    <location>
        <begin position="156"/>
        <end position="227"/>
    </location>
</feature>
<dbReference type="InterPro" id="IPR006318">
    <property type="entry name" value="PTS_EI-like"/>
</dbReference>
<organism evidence="24 25">
    <name type="scientific">Sedimenticola selenatireducens</name>
    <dbReference type="NCBI Taxonomy" id="191960"/>
    <lineage>
        <taxon>Bacteria</taxon>
        <taxon>Pseudomonadati</taxon>
        <taxon>Pseudomonadota</taxon>
        <taxon>Gammaproteobacteria</taxon>
        <taxon>Chromatiales</taxon>
        <taxon>Sedimenticolaceae</taxon>
        <taxon>Sedimenticola</taxon>
    </lineage>
</organism>
<dbReference type="InterPro" id="IPR008279">
    <property type="entry name" value="PEP-util_enz_mobile_dom"/>
</dbReference>
<protein>
    <recommendedName>
        <fullName evidence="7 17">Phosphoenolpyruvate-protein phosphotransferase</fullName>
        <ecNumber evidence="6 17">2.7.3.9</ecNumber>
    </recommendedName>
    <alternativeName>
        <fullName evidence="16 17">Phosphotransferase system, enzyme I</fullName>
    </alternativeName>
</protein>
<feature type="active site" description="Tele-phosphohistidine intermediate" evidence="18">
    <location>
        <position position="191"/>
    </location>
</feature>
<evidence type="ECO:0000256" key="10">
    <source>
        <dbReference type="ARBA" id="ARBA00022597"/>
    </source>
</evidence>
<dbReference type="GO" id="GO:0005737">
    <property type="term" value="C:cytoplasm"/>
    <property type="evidence" value="ECO:0007669"/>
    <property type="project" value="UniProtKB-SubCell"/>
</dbReference>
<comment type="caution">
    <text evidence="24">The sequence shown here is derived from an EMBL/GenBank/DDBJ whole genome shotgun (WGS) entry which is preliminary data.</text>
</comment>
<dbReference type="RefSeq" id="WP_273438738.1">
    <property type="nucleotide sequence ID" value="NZ_PKUN01000009.1"/>
</dbReference>
<evidence type="ECO:0000256" key="5">
    <source>
        <dbReference type="ARBA" id="ARBA00007837"/>
    </source>
</evidence>
<feature type="domain" description="Phosphotransferase system enzyme I N-terminal" evidence="23">
    <location>
        <begin position="6"/>
        <end position="129"/>
    </location>
</feature>
<keyword evidence="15 17" id="KW-0460">Magnesium</keyword>
<feature type="binding site" evidence="20">
    <location>
        <position position="456"/>
    </location>
    <ligand>
        <name>Mg(2+)</name>
        <dbReference type="ChEBI" id="CHEBI:18420"/>
    </ligand>
</feature>
<evidence type="ECO:0000256" key="13">
    <source>
        <dbReference type="ARBA" id="ARBA00022723"/>
    </source>
</evidence>
<feature type="binding site" evidence="19">
    <location>
        <position position="334"/>
    </location>
    <ligand>
        <name>phosphoenolpyruvate</name>
        <dbReference type="ChEBI" id="CHEBI:58702"/>
    </ligand>
</feature>
<dbReference type="Pfam" id="PF00391">
    <property type="entry name" value="PEP-utilizers"/>
    <property type="match status" value="1"/>
</dbReference>
<evidence type="ECO:0000256" key="9">
    <source>
        <dbReference type="ARBA" id="ARBA00022490"/>
    </source>
</evidence>
<evidence type="ECO:0000256" key="18">
    <source>
        <dbReference type="PIRSR" id="PIRSR000732-1"/>
    </source>
</evidence>
<feature type="binding site" evidence="19">
    <location>
        <position position="298"/>
    </location>
    <ligand>
        <name>phosphoenolpyruvate</name>
        <dbReference type="ChEBI" id="CHEBI:58702"/>
    </ligand>
</feature>
<dbReference type="STRING" id="1111735.GCA_000428045_04278"/>
<comment type="cofactor">
    <cofactor evidence="2 17 20">
        <name>Mg(2+)</name>
        <dbReference type="ChEBI" id="CHEBI:18420"/>
    </cofactor>
</comment>
<feature type="domain" description="PEP-utilising enzyme C-terminal" evidence="22">
    <location>
        <begin position="257"/>
        <end position="542"/>
    </location>
</feature>
<evidence type="ECO:0000313" key="25">
    <source>
        <dbReference type="Proteomes" id="UP000235015"/>
    </source>
</evidence>
<dbReference type="PANTHER" id="PTHR46244:SF3">
    <property type="entry name" value="PHOSPHOENOLPYRUVATE-PROTEIN PHOSPHOTRANSFERASE"/>
    <property type="match status" value="1"/>
</dbReference>
<proteinExistence type="inferred from homology"/>
<dbReference type="NCBIfam" id="TIGR01417">
    <property type="entry name" value="PTS_I_fam"/>
    <property type="match status" value="1"/>
</dbReference>
<evidence type="ECO:0000256" key="7">
    <source>
        <dbReference type="ARBA" id="ARBA00016544"/>
    </source>
</evidence>
<sequence>MTFAGNGIGITRGIAIGEAHILQRGLLEISPRMIDTADVPAEIKRFQLAVNGARERLHEIRQKIPGNTRSDIIAFIDTHLLMMNDAALVEVPIKLIRKHAYAAEWALQLQRESLVQVFDTMDDPYLRTRKDDVEHVVNQIQMALLDLDDESNDNRSGKVILAQDLTPADTIVMRHQGIAAFITEFGGPMSHTAILARSLDIPAVVGVHSITRLLHQGETVVVDGEQGVILADADQATLAHYQQRISAAQSRATQLRNLIGKAATTREGVRVHLMANIELPEDIETTRELQADAVGLYRTEFLYMNRQGMPDEEEHYQTYRRVVEGLDGIPITIRTLDLGADKQVDGCTSYCCNPALGLRAIRLCLKEPKMFQPQLRAILRAAVHGPVRIMIPMLSNLQEVRKLKALLAETEAALSADGIPFAKDIPVGGMIEVPAAALAADAFTRELDFLSIGTNDLIQYTLAIDRVDDEVNYLYDPLHPAILRLIQMVITAGQRAGIPISMCGEMAGDPRYIPLLIGMGLREFSMQPGSLLIAKERLLQLDAAKLAKQTRRLMKRLGESDFEQLLGKICALH</sequence>
<dbReference type="PROSITE" id="PS00742">
    <property type="entry name" value="PEP_ENZYMES_2"/>
    <property type="match status" value="1"/>
</dbReference>
<feature type="binding site" evidence="20">
    <location>
        <position position="432"/>
    </location>
    <ligand>
        <name>Mg(2+)</name>
        <dbReference type="ChEBI" id="CHEBI:18420"/>
    </ligand>
</feature>
<dbReference type="Pfam" id="PF02896">
    <property type="entry name" value="PEP-utilizers_C"/>
    <property type="match status" value="1"/>
</dbReference>
<keyword evidence="13 17" id="KW-0479">Metal-binding</keyword>
<feature type="binding site" evidence="19">
    <location>
        <position position="466"/>
    </location>
    <ligand>
        <name>phosphoenolpyruvate</name>
        <dbReference type="ChEBI" id="CHEBI:58702"/>
    </ligand>
</feature>
<dbReference type="Gene3D" id="1.10.274.10">
    <property type="entry name" value="PtsI, HPr-binding domain"/>
    <property type="match status" value="1"/>
</dbReference>
<evidence type="ECO:0000256" key="14">
    <source>
        <dbReference type="ARBA" id="ARBA00022777"/>
    </source>
</evidence>
<keyword evidence="12 17" id="KW-0598">Phosphotransferase system</keyword>
<evidence type="ECO:0000256" key="8">
    <source>
        <dbReference type="ARBA" id="ARBA00022448"/>
    </source>
</evidence>
<dbReference type="GO" id="GO:0016301">
    <property type="term" value="F:kinase activity"/>
    <property type="evidence" value="ECO:0007669"/>
    <property type="project" value="UniProtKB-KW"/>
</dbReference>
<dbReference type="InterPro" id="IPR036637">
    <property type="entry name" value="Phosphohistidine_dom_sf"/>
</dbReference>
<dbReference type="InterPro" id="IPR050499">
    <property type="entry name" value="PEP-utilizing_PTS_enzyme"/>
</dbReference>
<dbReference type="InterPro" id="IPR008731">
    <property type="entry name" value="PTS_EIN"/>
</dbReference>
<comment type="function">
    <text evidence="3 17">General (non sugar-specific) component of the phosphoenolpyruvate-dependent sugar phosphotransferase system (sugar PTS). This major carbohydrate active-transport system catalyzes the phosphorylation of incoming sugar substrates concomitantly with their translocation across the cell membrane. Enzyme I transfers the phosphoryl group from phosphoenolpyruvate (PEP) to the phosphoryl carrier protein (HPr).</text>
</comment>
<dbReference type="GO" id="GO:0008965">
    <property type="term" value="F:phosphoenolpyruvate-protein phosphotransferase activity"/>
    <property type="evidence" value="ECO:0007669"/>
    <property type="project" value="UniProtKB-EC"/>
</dbReference>
<evidence type="ECO:0000256" key="2">
    <source>
        <dbReference type="ARBA" id="ARBA00001946"/>
    </source>
</evidence>
<feature type="binding site" evidence="19">
    <location>
        <begin position="455"/>
        <end position="456"/>
    </location>
    <ligand>
        <name>phosphoenolpyruvate</name>
        <dbReference type="ChEBI" id="CHEBI:58702"/>
    </ligand>
</feature>
<dbReference type="InterPro" id="IPR024692">
    <property type="entry name" value="PTS_EI"/>
</dbReference>